<dbReference type="Gene3D" id="3.10.129.10">
    <property type="entry name" value="Hotdog Thioesterase"/>
    <property type="match status" value="1"/>
</dbReference>
<accession>A0ABS7Q5Q1</accession>
<keyword evidence="4" id="KW-1185">Reference proteome</keyword>
<comment type="similarity">
    <text evidence="1">Belongs to the enoyl-CoA hydratase/isomerase family.</text>
</comment>
<feature type="domain" description="MaoC-like" evidence="2">
    <location>
        <begin position="199"/>
        <end position="262"/>
    </location>
</feature>
<dbReference type="RefSeq" id="WP_222962359.1">
    <property type="nucleotide sequence ID" value="NZ_JAINZZ010000009.1"/>
</dbReference>
<evidence type="ECO:0000313" key="4">
    <source>
        <dbReference type="Proteomes" id="UP000778578"/>
    </source>
</evidence>
<reference evidence="3 4" key="1">
    <citation type="submission" date="2021-08" db="EMBL/GenBank/DDBJ databases">
        <title>WGS of actinomycetes from Thailand.</title>
        <authorList>
            <person name="Thawai C."/>
        </authorList>
    </citation>
    <scope>NUCLEOTIDE SEQUENCE [LARGE SCALE GENOMIC DNA]</scope>
    <source>
        <strain evidence="3 4">PLK6-54</strain>
    </source>
</reference>
<evidence type="ECO:0000256" key="1">
    <source>
        <dbReference type="ARBA" id="ARBA00005254"/>
    </source>
</evidence>
<dbReference type="InterPro" id="IPR003965">
    <property type="entry name" value="Fatty_acid_synthase"/>
</dbReference>
<comment type="caution">
    <text evidence="3">The sequence shown here is derived from an EMBL/GenBank/DDBJ whole genome shotgun (WGS) entry which is preliminary data.</text>
</comment>
<organism evidence="3 4">
    <name type="scientific">Actinacidiphila acidipaludis</name>
    <dbReference type="NCBI Taxonomy" id="2873382"/>
    <lineage>
        <taxon>Bacteria</taxon>
        <taxon>Bacillati</taxon>
        <taxon>Actinomycetota</taxon>
        <taxon>Actinomycetes</taxon>
        <taxon>Kitasatosporales</taxon>
        <taxon>Streptomycetaceae</taxon>
        <taxon>Actinacidiphila</taxon>
    </lineage>
</organism>
<dbReference type="Pfam" id="PF01575">
    <property type="entry name" value="MaoC_dehydratas"/>
    <property type="match status" value="1"/>
</dbReference>
<name>A0ABS7Q5Q1_9ACTN</name>
<evidence type="ECO:0000259" key="2">
    <source>
        <dbReference type="Pfam" id="PF01575"/>
    </source>
</evidence>
<dbReference type="Proteomes" id="UP000778578">
    <property type="component" value="Unassembled WGS sequence"/>
</dbReference>
<dbReference type="PANTHER" id="PTHR43841">
    <property type="entry name" value="3-HYDROXYACYL-THIOESTER DEHYDRATASE HTDX-RELATED"/>
    <property type="match status" value="1"/>
</dbReference>
<proteinExistence type="inferred from homology"/>
<dbReference type="PRINTS" id="PR01483">
    <property type="entry name" value="FASYNTHASE"/>
</dbReference>
<dbReference type="InterPro" id="IPR002539">
    <property type="entry name" value="MaoC-like_dom"/>
</dbReference>
<sequence length="286" mass="30182">MALLLTLALGAVTGVGKRPSPASPLPDVRLTEPGVPIAPARVAAYARVCGFPRPASGDAGAAGDAGDAELPLTYPHILGFPLAARIMAARGFPLPLMGLVHTSVDIVAHVRLTVADRPELVVHAAELRSHRRGTEVVMVTEARLAGAVVWTDRSTYLARHAVDETRAAAPDHADPDGPAAPDGPLPVVDTWRLPADLGRRHARVSGDYNPIHLHPVTARPLGFPRAIVHGMWTVARCAAAAPGATRITAEFRRPVLLPSTVEYAADGPRFEVRSRAGLHVTGRTES</sequence>
<dbReference type="InterPro" id="IPR029069">
    <property type="entry name" value="HotDog_dom_sf"/>
</dbReference>
<gene>
    <name evidence="3" type="ORF">K7862_11040</name>
</gene>
<dbReference type="EMBL" id="JAINZZ010000009">
    <property type="protein sequence ID" value="MBY8878161.1"/>
    <property type="molecule type" value="Genomic_DNA"/>
</dbReference>
<protein>
    <recommendedName>
        <fullName evidence="2">MaoC-like domain-containing protein</fullName>
    </recommendedName>
</protein>
<evidence type="ECO:0000313" key="3">
    <source>
        <dbReference type="EMBL" id="MBY8878161.1"/>
    </source>
</evidence>
<dbReference type="PANTHER" id="PTHR43841:SF1">
    <property type="entry name" value="3-HYDROXYACYL-THIOESTER DEHYDRATASE X"/>
    <property type="match status" value="1"/>
</dbReference>
<dbReference type="SUPFAM" id="SSF54637">
    <property type="entry name" value="Thioesterase/thiol ester dehydrase-isomerase"/>
    <property type="match status" value="2"/>
</dbReference>